<evidence type="ECO:0000313" key="6">
    <source>
        <dbReference type="EMBL" id="MBB3996613.1"/>
    </source>
</evidence>
<name>A0A7W6EEA1_9HYPH</name>
<comment type="caution">
    <text evidence="6">The sequence shown here is derived from an EMBL/GenBank/DDBJ whole genome shotgun (WGS) entry which is preliminary data.</text>
</comment>
<comment type="subcellular location">
    <subcellularLocation>
        <location evidence="1">Membrane</location>
        <topology evidence="1">Single-pass membrane protein</topology>
    </subcellularLocation>
</comment>
<keyword evidence="7" id="KW-1185">Reference proteome</keyword>
<evidence type="ECO:0000256" key="1">
    <source>
        <dbReference type="ARBA" id="ARBA00004167"/>
    </source>
</evidence>
<accession>A0A7W6EEA1</accession>
<dbReference type="InterPro" id="IPR007452">
    <property type="entry name" value="TamB_C"/>
</dbReference>
<proteinExistence type="predicted"/>
<sequence>MIMRALAPLAARLRLVLIMALALPAILAAQPARAQFLAGQLESLLSTDERIVKIEGLSGALSGNVRIEQLTVADRDGVWLTARDLALDWSPLALVRKTVSIDNLAAAQIMLDRLPRASTAPADESAGGFSLPSITARVGRIAIAEFVLGEAVAGVPARLSAEASLNLAPDPAQLDANARVQRLDQPGEVSLRLGFQPDANRLEIAVNASEPAGGLVANLLKLPGAPPVTLAVTGSGPFDDFAANGTLDLGTERAATLQANVRNGTEGRRVEASLTALSAPFVPQAYLGVVGENLALDANVLLRSDGVVAIDTGRLVSGALQVTAAGTLDRSGSANDLQVTLRTDAGNPVALSFGSAGSQTALELSSLDATLKGAFAAAALDVSAAARTAGFEDYVLNDVTANAVSSAFDLNNLAGPLTLVARARNATVANTATGRAQLVASRVLEGPIALDAAGALTADGITFDTARLTTGAAELSLAGQAALNFSTFQLQIDSAFETAALEPHAEPYVGTRVRIAGNARRGSDGSLGVENLVVDGDALDIGGSASLTGETIAAAITGQLNQAAIAQSGLDGSASFTLNASGTTSAPMIDLTASASDLLVAGRSLNDLNARIQGTFAPDAPSGTIAVGGTYNGAPLALTADLASEGGQRLLRNLLLRQGENRIEGQLALDDENRPSGNLRIAVPNAATLLALAGQTGSGDLSGTLNFAVGNGGTPVADVALRSNGLTLGTNELSDAAIDLRLTDFLARPLAAGTVRAGALRAGTLNAERLDASLATVNQATAVNATVRLNEVPVRLSTDIAFTDAGTVLDLRTLEAAIPDAALSLAEPATITLGSLRTTISPLRLDAAGGSLTVEGSLGERYDLRLALDRFPAAIANPAVSGLAASGTLSGTASLTGLSAAPDADFDLTADALATSQTRAAEIAAVDAALRGRYRDGTATLTAARVDLGTGSIDATGTVGQSLDLALRLTDIPVALANGFVAGLDAEGTISGTANAVGSLTNPAVTFDIAGSGITAAEVRRAGVAPLTLDLSGVYRGGTARLETARVDVGTGRIEATGSVGRDLNLQLAIVDLPAALANGARPGLGASGVINGTAIATGSISNPNAEFQLTARDLTAAPLRQAGLEPAALDLAGAYGDGTARLDRARIDVGNGSLDATGTVGRTLDLRVALDGLPLALANAVRPDLDARGTLSGTASATGSISDPAASFDLRATDVSVAQTRAAGAPSIDAVAAGRYAAGTAEIQTARIDLGSGSVSATGSVGQRLDLAVTLDNVPASLANAAAPGIAPTGTLNGTVRAGGTIAQPNVDYDLRVGALTLQQTRDAGVGPLDIAARGTFADNRVTLDSQLTGSGLAFTAAGSVALAGPTFDLRLDGTAPLSLANRILAENGRSVQGTARVNAAITGTPSSPNVVGTVSTAGASFTDTGANLSLRNINADIALSGTTATLQRVTAEFAAGGTLSVGGTIGLGAGFPANLTIQVNQGRYADGELVSIRLDAGLTLTGPLTGDAVLAGTINASEINILVPDNLPTSLARIDLERRNAPAAVLQQIREIDPNAGKAGTSPRGGIRLDVTLNAPNRVFVRGRGLDLELGGTIRITGPVSNLGIDGGFELQRGRFQLLSRRLDFERASLTFDGNLVPTLDLLATSDTGEVTVNIAITGPATNPAFNFSSSPALPQDEVLARLIFGQGTADLSPLQIAQLASAAAQLAGVGGSTNLLDNLRSQLGVDDLDIRTNADGQTAVGVGRYLNDNTYVGVDSTGRVAIDLDLGANVKARGAVTAGGGGEVGIFYEREY</sequence>
<keyword evidence="2" id="KW-0812">Transmembrane</keyword>
<dbReference type="PANTHER" id="PTHR36985:SF1">
    <property type="entry name" value="TRANSLOCATION AND ASSEMBLY MODULE SUBUNIT TAMB"/>
    <property type="match status" value="1"/>
</dbReference>
<keyword evidence="4" id="KW-0472">Membrane</keyword>
<evidence type="ECO:0000256" key="2">
    <source>
        <dbReference type="ARBA" id="ARBA00022692"/>
    </source>
</evidence>
<dbReference type="EMBL" id="JACIEK010000001">
    <property type="protein sequence ID" value="MBB3996613.1"/>
    <property type="molecule type" value="Genomic_DNA"/>
</dbReference>
<dbReference type="PANTHER" id="PTHR36985">
    <property type="entry name" value="TRANSLOCATION AND ASSEMBLY MODULE SUBUNIT TAMB"/>
    <property type="match status" value="1"/>
</dbReference>
<protein>
    <submittedName>
        <fullName evidence="6">Translocation and assembly module TamB</fullName>
    </submittedName>
</protein>
<keyword evidence="3" id="KW-1133">Transmembrane helix</keyword>
<feature type="domain" description="Translocation and assembly module TamB C-terminal" evidence="5">
    <location>
        <begin position="1449"/>
        <end position="1795"/>
    </location>
</feature>
<dbReference type="RefSeq" id="WP_183197389.1">
    <property type="nucleotide sequence ID" value="NZ_JACIEK010000001.1"/>
</dbReference>
<organism evidence="6 7">
    <name type="scientific">Aureimonas pseudogalii</name>
    <dbReference type="NCBI Taxonomy" id="1744844"/>
    <lineage>
        <taxon>Bacteria</taxon>
        <taxon>Pseudomonadati</taxon>
        <taxon>Pseudomonadota</taxon>
        <taxon>Alphaproteobacteria</taxon>
        <taxon>Hyphomicrobiales</taxon>
        <taxon>Aurantimonadaceae</taxon>
        <taxon>Aureimonas</taxon>
    </lineage>
</organism>
<reference evidence="6 7" key="1">
    <citation type="submission" date="2020-08" db="EMBL/GenBank/DDBJ databases">
        <title>Genomic Encyclopedia of Type Strains, Phase IV (KMG-IV): sequencing the most valuable type-strain genomes for metagenomic binning, comparative biology and taxonomic classification.</title>
        <authorList>
            <person name="Goeker M."/>
        </authorList>
    </citation>
    <scope>NUCLEOTIDE SEQUENCE [LARGE SCALE GENOMIC DNA]</scope>
    <source>
        <strain evidence="6 7">DSM 102238</strain>
    </source>
</reference>
<evidence type="ECO:0000313" key="7">
    <source>
        <dbReference type="Proteomes" id="UP000542776"/>
    </source>
</evidence>
<dbReference type="Proteomes" id="UP000542776">
    <property type="component" value="Unassembled WGS sequence"/>
</dbReference>
<evidence type="ECO:0000256" key="4">
    <source>
        <dbReference type="ARBA" id="ARBA00023136"/>
    </source>
</evidence>
<gene>
    <name evidence="6" type="ORF">GGR04_000434</name>
</gene>
<dbReference type="Pfam" id="PF04357">
    <property type="entry name" value="TamB"/>
    <property type="match status" value="1"/>
</dbReference>
<evidence type="ECO:0000256" key="3">
    <source>
        <dbReference type="ARBA" id="ARBA00022989"/>
    </source>
</evidence>
<dbReference type="GO" id="GO:0005886">
    <property type="term" value="C:plasma membrane"/>
    <property type="evidence" value="ECO:0007669"/>
    <property type="project" value="InterPro"/>
</dbReference>
<evidence type="ECO:0000259" key="5">
    <source>
        <dbReference type="Pfam" id="PF04357"/>
    </source>
</evidence>
<dbReference type="GO" id="GO:0009306">
    <property type="term" value="P:protein secretion"/>
    <property type="evidence" value="ECO:0007669"/>
    <property type="project" value="InterPro"/>
</dbReference>